<name>A0ABD2LB67_9BILA</name>
<feature type="region of interest" description="Disordered" evidence="1">
    <location>
        <begin position="123"/>
        <end position="296"/>
    </location>
</feature>
<proteinExistence type="predicted"/>
<feature type="compositionally biased region" description="Basic and acidic residues" evidence="1">
    <location>
        <begin position="149"/>
        <end position="158"/>
    </location>
</feature>
<evidence type="ECO:0000313" key="3">
    <source>
        <dbReference type="EMBL" id="KAL3112477.1"/>
    </source>
</evidence>
<protein>
    <submittedName>
        <fullName evidence="3">Uncharacterized protein</fullName>
    </submittedName>
</protein>
<feature type="compositionally biased region" description="Basic residues" evidence="1">
    <location>
        <begin position="123"/>
        <end position="133"/>
    </location>
</feature>
<comment type="caution">
    <text evidence="3">The sequence shown here is derived from an EMBL/GenBank/DDBJ whole genome shotgun (WGS) entry which is preliminary data.</text>
</comment>
<keyword evidence="2" id="KW-0732">Signal</keyword>
<evidence type="ECO:0000256" key="1">
    <source>
        <dbReference type="SAM" id="MobiDB-lite"/>
    </source>
</evidence>
<dbReference type="Proteomes" id="UP001620626">
    <property type="component" value="Unassembled WGS sequence"/>
</dbReference>
<accession>A0ABD2LB67</accession>
<feature type="signal peptide" evidence="2">
    <location>
        <begin position="1"/>
        <end position="33"/>
    </location>
</feature>
<sequence length="364" mass="42801">MPFSQSLRHFHYNRHYRCLLWLLIHLSFDLSSTASLPKDGTITYRRSKRYYGMFCDVYNFSKFFRAHAHQCPSPYSLNHHHMPTYSLPYQYHPHIFAPFIPFDALVPSRHIFIVRRPKIKKSSRYQRKRRKIFGIKGEKEKNGRKRRKKVEEKIEETVKKRRKKEKVRREKAEKKQNGDEENNTEKERTAEKKQRRERWEKKRKGKEERDNWKEETEEEKRVNWKEKEEKGRRERGKKEDSRKEKKKEKRVSWKEKETEAKDEAAKEEKPNRKKENNEKSASKGWTSQGWSKIGEGVRGVGGKAISYANPVARELAPRALKVAAPGVGAAIGTMAMGPMGGMMGRAIGNKAADYLSGNLQNAPV</sequence>
<gene>
    <name evidence="3" type="ORF">niasHT_015962</name>
</gene>
<dbReference type="EMBL" id="JBICBT010000469">
    <property type="protein sequence ID" value="KAL3112477.1"/>
    <property type="molecule type" value="Genomic_DNA"/>
</dbReference>
<keyword evidence="4" id="KW-1185">Reference proteome</keyword>
<feature type="compositionally biased region" description="Basic and acidic residues" evidence="1">
    <location>
        <begin position="167"/>
        <end position="243"/>
    </location>
</feature>
<organism evidence="3 4">
    <name type="scientific">Heterodera trifolii</name>
    <dbReference type="NCBI Taxonomy" id="157864"/>
    <lineage>
        <taxon>Eukaryota</taxon>
        <taxon>Metazoa</taxon>
        <taxon>Ecdysozoa</taxon>
        <taxon>Nematoda</taxon>
        <taxon>Chromadorea</taxon>
        <taxon>Rhabditida</taxon>
        <taxon>Tylenchina</taxon>
        <taxon>Tylenchomorpha</taxon>
        <taxon>Tylenchoidea</taxon>
        <taxon>Heteroderidae</taxon>
        <taxon>Heteroderinae</taxon>
        <taxon>Heterodera</taxon>
    </lineage>
</organism>
<feature type="compositionally biased region" description="Basic and acidic residues" evidence="1">
    <location>
        <begin position="250"/>
        <end position="281"/>
    </location>
</feature>
<reference evidence="3 4" key="1">
    <citation type="submission" date="2024-10" db="EMBL/GenBank/DDBJ databases">
        <authorList>
            <person name="Kim D."/>
        </authorList>
    </citation>
    <scope>NUCLEOTIDE SEQUENCE [LARGE SCALE GENOMIC DNA]</scope>
    <source>
        <strain evidence="3">BH-2024</strain>
    </source>
</reference>
<dbReference type="AlphaFoldDB" id="A0ABD2LB67"/>
<feature type="chain" id="PRO_5044845841" evidence="2">
    <location>
        <begin position="34"/>
        <end position="364"/>
    </location>
</feature>
<evidence type="ECO:0000313" key="4">
    <source>
        <dbReference type="Proteomes" id="UP001620626"/>
    </source>
</evidence>
<evidence type="ECO:0000256" key="2">
    <source>
        <dbReference type="SAM" id="SignalP"/>
    </source>
</evidence>